<proteinExistence type="predicted"/>
<dbReference type="InterPro" id="IPR000866">
    <property type="entry name" value="AhpC/TSA"/>
</dbReference>
<dbReference type="AlphaFoldDB" id="A0A6N6RHB7"/>
<dbReference type="InterPro" id="IPR050553">
    <property type="entry name" value="Thioredoxin_ResA/DsbE_sf"/>
</dbReference>
<evidence type="ECO:0000313" key="3">
    <source>
        <dbReference type="EMBL" id="KAB2813756.1"/>
    </source>
</evidence>
<reference evidence="3 4" key="1">
    <citation type="submission" date="2019-09" db="EMBL/GenBank/DDBJ databases">
        <title>Genomes of family Cryomorphaceae.</title>
        <authorList>
            <person name="Bowman J.P."/>
        </authorList>
    </citation>
    <scope>NUCLEOTIDE SEQUENCE [LARGE SCALE GENOMIC DNA]</scope>
    <source>
        <strain evidence="3 4">LMG 25704</strain>
    </source>
</reference>
<keyword evidence="1" id="KW-0732">Signal</keyword>
<dbReference type="InterPro" id="IPR036249">
    <property type="entry name" value="Thioredoxin-like_sf"/>
</dbReference>
<organism evidence="3 4">
    <name type="scientific">Phaeocystidibacter luteus</name>
    <dbReference type="NCBI Taxonomy" id="911197"/>
    <lineage>
        <taxon>Bacteria</taxon>
        <taxon>Pseudomonadati</taxon>
        <taxon>Bacteroidota</taxon>
        <taxon>Flavobacteriia</taxon>
        <taxon>Flavobacteriales</taxon>
        <taxon>Phaeocystidibacteraceae</taxon>
        <taxon>Phaeocystidibacter</taxon>
    </lineage>
</organism>
<dbReference type="GO" id="GO:0016209">
    <property type="term" value="F:antioxidant activity"/>
    <property type="evidence" value="ECO:0007669"/>
    <property type="project" value="InterPro"/>
</dbReference>
<dbReference type="PANTHER" id="PTHR42852">
    <property type="entry name" value="THIOL:DISULFIDE INTERCHANGE PROTEIN DSBE"/>
    <property type="match status" value="1"/>
</dbReference>
<feature type="chain" id="PRO_5026681153" evidence="1">
    <location>
        <begin position="20"/>
        <end position="160"/>
    </location>
</feature>
<dbReference type="OrthoDB" id="9815205at2"/>
<keyword evidence="4" id="KW-1185">Reference proteome</keyword>
<feature type="signal peptide" evidence="1">
    <location>
        <begin position="1"/>
        <end position="19"/>
    </location>
</feature>
<dbReference type="EMBL" id="WBVO01000003">
    <property type="protein sequence ID" value="KAB2813756.1"/>
    <property type="molecule type" value="Genomic_DNA"/>
</dbReference>
<accession>A0A6N6RHB7</accession>
<feature type="domain" description="Thioredoxin" evidence="2">
    <location>
        <begin position="16"/>
        <end position="160"/>
    </location>
</feature>
<dbReference type="Proteomes" id="UP000468650">
    <property type="component" value="Unassembled WGS sequence"/>
</dbReference>
<dbReference type="SUPFAM" id="SSF52833">
    <property type="entry name" value="Thioredoxin-like"/>
    <property type="match status" value="1"/>
</dbReference>
<name>A0A6N6RHB7_9FLAO</name>
<sequence length="160" mass="17865">MKRILFILSFAIAAISAEAQIFPNVQVKTMEGQSVDAATIEHDGPVVVSFWATWCSPCKKELDALAEYYLDLVDETNVKVIAISIDDPRTVQQVINTVNSKAWDYDVYLDTNSDLKRAMGVNNVPHTMVYNSAGELVYTSNKYAPGDEFHLMEVIREAAE</sequence>
<dbReference type="PANTHER" id="PTHR42852:SF18">
    <property type="entry name" value="CHROMOSOME UNDETERMINED SCAFFOLD_47, WHOLE GENOME SHOTGUN SEQUENCE"/>
    <property type="match status" value="1"/>
</dbReference>
<comment type="caution">
    <text evidence="3">The sequence shown here is derived from an EMBL/GenBank/DDBJ whole genome shotgun (WGS) entry which is preliminary data.</text>
</comment>
<dbReference type="Gene3D" id="3.40.30.10">
    <property type="entry name" value="Glutaredoxin"/>
    <property type="match status" value="1"/>
</dbReference>
<dbReference type="InterPro" id="IPR013766">
    <property type="entry name" value="Thioredoxin_domain"/>
</dbReference>
<protein>
    <submittedName>
        <fullName evidence="3">TlpA family protein disulfide reductase</fullName>
    </submittedName>
</protein>
<gene>
    <name evidence="3" type="ORF">F8C67_06245</name>
</gene>
<evidence type="ECO:0000313" key="4">
    <source>
        <dbReference type="Proteomes" id="UP000468650"/>
    </source>
</evidence>
<dbReference type="PROSITE" id="PS51352">
    <property type="entry name" value="THIOREDOXIN_2"/>
    <property type="match status" value="1"/>
</dbReference>
<dbReference type="CDD" id="cd02966">
    <property type="entry name" value="TlpA_like_family"/>
    <property type="match status" value="1"/>
</dbReference>
<dbReference type="Pfam" id="PF00578">
    <property type="entry name" value="AhpC-TSA"/>
    <property type="match status" value="1"/>
</dbReference>
<evidence type="ECO:0000259" key="2">
    <source>
        <dbReference type="PROSITE" id="PS51352"/>
    </source>
</evidence>
<evidence type="ECO:0000256" key="1">
    <source>
        <dbReference type="SAM" id="SignalP"/>
    </source>
</evidence>
<dbReference type="RefSeq" id="WP_151666958.1">
    <property type="nucleotide sequence ID" value="NZ_WBVO01000003.1"/>
</dbReference>
<dbReference type="GO" id="GO:0016491">
    <property type="term" value="F:oxidoreductase activity"/>
    <property type="evidence" value="ECO:0007669"/>
    <property type="project" value="InterPro"/>
</dbReference>